<dbReference type="Gene3D" id="1.20.1250.20">
    <property type="entry name" value="MFS general substrate transporter like domains"/>
    <property type="match status" value="1"/>
</dbReference>
<dbReference type="eggNOG" id="KOG0255">
    <property type="taxonomic scope" value="Eukaryota"/>
</dbReference>
<dbReference type="PANTHER" id="PTHR23502:SF74">
    <property type="entry name" value="MAJOR FACILITATOR SUPERFAMILY (MFS) PROFILE DOMAIN-CONTAINING PROTEIN"/>
    <property type="match status" value="1"/>
</dbReference>
<dbReference type="RefSeq" id="XP_001792642.1">
    <property type="nucleotide sequence ID" value="XM_001792590.1"/>
</dbReference>
<organism evidence="7 8">
    <name type="scientific">Phaeosphaeria nodorum (strain SN15 / ATCC MYA-4574 / FGSC 10173)</name>
    <name type="common">Glume blotch fungus</name>
    <name type="synonym">Parastagonospora nodorum</name>
    <dbReference type="NCBI Taxonomy" id="321614"/>
    <lineage>
        <taxon>Eukaryota</taxon>
        <taxon>Fungi</taxon>
        <taxon>Dikarya</taxon>
        <taxon>Ascomycota</taxon>
        <taxon>Pezizomycotina</taxon>
        <taxon>Dothideomycetes</taxon>
        <taxon>Pleosporomycetidae</taxon>
        <taxon>Pleosporales</taxon>
        <taxon>Pleosporineae</taxon>
        <taxon>Phaeosphaeriaceae</taxon>
        <taxon>Parastagonospora</taxon>
    </lineage>
</organism>
<sequence>MHLISSSINSILTDSNPTAEQESSRTAYLRALDKDVETSSDPEKEAGDDANIEEVATHSPVTSSTPSVTSNEPPPQRHVIRFEENDPENPNNWSMPKKCYALFVAIMSVMNSTMSSSLASGATPPISKHFGTTSEYLLILPTSMFLVGYVFGPMAWGPLSESDDGVFIRYPNGLLDCVSGGAKFRGARGV</sequence>
<dbReference type="GeneID" id="5969492"/>
<evidence type="ECO:0000256" key="6">
    <source>
        <dbReference type="SAM" id="Phobius"/>
    </source>
</evidence>
<accession>Q0V1U0</accession>
<comment type="subcellular location">
    <subcellularLocation>
        <location evidence="1">Membrane</location>
        <topology evidence="1">Multi-pass membrane protein</topology>
    </subcellularLocation>
</comment>
<evidence type="ECO:0000313" key="7">
    <source>
        <dbReference type="EMBL" id="EAT90236.2"/>
    </source>
</evidence>
<dbReference type="VEuPathDB" id="FungiDB:JI435_020240"/>
<evidence type="ECO:0000256" key="2">
    <source>
        <dbReference type="ARBA" id="ARBA00022692"/>
    </source>
</evidence>
<feature type="transmembrane region" description="Helical" evidence="6">
    <location>
        <begin position="99"/>
        <end position="118"/>
    </location>
</feature>
<evidence type="ECO:0000256" key="1">
    <source>
        <dbReference type="ARBA" id="ARBA00004141"/>
    </source>
</evidence>
<feature type="compositionally biased region" description="Basic and acidic residues" evidence="5">
    <location>
        <begin position="31"/>
        <end position="47"/>
    </location>
</feature>
<evidence type="ECO:0000256" key="5">
    <source>
        <dbReference type="SAM" id="MobiDB-lite"/>
    </source>
</evidence>
<dbReference type="HOGENOM" id="CLU_1428465_0_0_1"/>
<name>Q0V1U0_PHANO</name>
<feature type="transmembrane region" description="Helical" evidence="6">
    <location>
        <begin position="138"/>
        <end position="159"/>
    </location>
</feature>
<feature type="region of interest" description="Disordered" evidence="5">
    <location>
        <begin position="1"/>
        <end position="76"/>
    </location>
</feature>
<feature type="compositionally biased region" description="Polar residues" evidence="5">
    <location>
        <begin position="1"/>
        <end position="26"/>
    </location>
</feature>
<dbReference type="GO" id="GO:0016020">
    <property type="term" value="C:membrane"/>
    <property type="evidence" value="ECO:0007669"/>
    <property type="project" value="UniProtKB-SubCell"/>
</dbReference>
<proteinExistence type="predicted"/>
<keyword evidence="4 6" id="KW-0472">Membrane</keyword>
<reference evidence="8" key="1">
    <citation type="journal article" date="2007" name="Plant Cell">
        <title>Dothideomycete-plant interactions illuminated by genome sequencing and EST analysis of the wheat pathogen Stagonospora nodorum.</title>
        <authorList>
            <person name="Hane J.K."/>
            <person name="Lowe R.G."/>
            <person name="Solomon P.S."/>
            <person name="Tan K.C."/>
            <person name="Schoch C.L."/>
            <person name="Spatafora J.W."/>
            <person name="Crous P.W."/>
            <person name="Kodira C."/>
            <person name="Birren B.W."/>
            <person name="Galagan J.E."/>
            <person name="Torriani S.F."/>
            <person name="McDonald B.A."/>
            <person name="Oliver R.P."/>
        </authorList>
    </citation>
    <scope>NUCLEOTIDE SEQUENCE [LARGE SCALE GENOMIC DNA]</scope>
    <source>
        <strain evidence="8">SN15 / ATCC MYA-4574 / FGSC 10173</strain>
    </source>
</reference>
<dbReference type="PANTHER" id="PTHR23502">
    <property type="entry name" value="MAJOR FACILITATOR SUPERFAMILY"/>
    <property type="match status" value="1"/>
</dbReference>
<dbReference type="AlphaFoldDB" id="Q0V1U0"/>
<dbReference type="KEGG" id="pno:SNOG_02024"/>
<evidence type="ECO:0000256" key="3">
    <source>
        <dbReference type="ARBA" id="ARBA00022989"/>
    </source>
</evidence>
<dbReference type="SUPFAM" id="SSF103473">
    <property type="entry name" value="MFS general substrate transporter"/>
    <property type="match status" value="1"/>
</dbReference>
<evidence type="ECO:0000256" key="4">
    <source>
        <dbReference type="ARBA" id="ARBA00023136"/>
    </source>
</evidence>
<evidence type="ECO:0008006" key="9">
    <source>
        <dbReference type="Google" id="ProtNLM"/>
    </source>
</evidence>
<dbReference type="InParanoid" id="Q0V1U0"/>
<dbReference type="Proteomes" id="UP000001055">
    <property type="component" value="Unassembled WGS sequence"/>
</dbReference>
<keyword evidence="2 6" id="KW-0812">Transmembrane</keyword>
<dbReference type="InterPro" id="IPR036259">
    <property type="entry name" value="MFS_trans_sf"/>
</dbReference>
<protein>
    <recommendedName>
        <fullName evidence="9">Major facilitator superfamily (MFS) profile domain-containing protein</fullName>
    </recommendedName>
</protein>
<gene>
    <name evidence="7" type="ORF">SNOG_02024</name>
</gene>
<keyword evidence="3 6" id="KW-1133">Transmembrane helix</keyword>
<feature type="compositionally biased region" description="Low complexity" evidence="5">
    <location>
        <begin position="57"/>
        <end position="71"/>
    </location>
</feature>
<evidence type="ECO:0000313" key="8">
    <source>
        <dbReference type="Proteomes" id="UP000001055"/>
    </source>
</evidence>
<dbReference type="EMBL" id="CH445327">
    <property type="protein sequence ID" value="EAT90236.2"/>
    <property type="molecule type" value="Genomic_DNA"/>
</dbReference>